<sequence>MNTYKDILNSSSLQHLSRLIRDSKTSNITHNTFTNREEIAYHTLFQNLRKLLDDKRFYEIETYINEYTSELNEIYFNIGMKTGARLMKQLLDNEGKDY</sequence>
<organism evidence="1 2">
    <name type="scientific">Anaerocolumna cellulosilytica</name>
    <dbReference type="NCBI Taxonomy" id="433286"/>
    <lineage>
        <taxon>Bacteria</taxon>
        <taxon>Bacillati</taxon>
        <taxon>Bacillota</taxon>
        <taxon>Clostridia</taxon>
        <taxon>Lachnospirales</taxon>
        <taxon>Lachnospiraceae</taxon>
        <taxon>Anaerocolumna</taxon>
    </lineage>
</organism>
<dbReference type="EMBL" id="AP023367">
    <property type="protein sequence ID" value="BCJ93049.1"/>
    <property type="molecule type" value="Genomic_DNA"/>
</dbReference>
<dbReference type="Proteomes" id="UP000515561">
    <property type="component" value="Chromosome"/>
</dbReference>
<keyword evidence="2" id="KW-1185">Reference proteome</keyword>
<dbReference type="RefSeq" id="WP_184096174.1">
    <property type="nucleotide sequence ID" value="NZ_AP023367.1"/>
</dbReference>
<dbReference type="AlphaFoldDB" id="A0A6S6QVD8"/>
<protein>
    <submittedName>
        <fullName evidence="1">Uncharacterized protein</fullName>
    </submittedName>
</protein>
<evidence type="ECO:0000313" key="1">
    <source>
        <dbReference type="EMBL" id="BCJ93049.1"/>
    </source>
</evidence>
<dbReference type="KEGG" id="acel:acsn021_06180"/>
<name>A0A6S6QVD8_9FIRM</name>
<evidence type="ECO:0000313" key="2">
    <source>
        <dbReference type="Proteomes" id="UP000515561"/>
    </source>
</evidence>
<gene>
    <name evidence="1" type="ORF">acsn021_06180</name>
</gene>
<accession>A0A6S6QVD8</accession>
<proteinExistence type="predicted"/>
<reference evidence="1 2" key="1">
    <citation type="journal article" date="2016" name="Int. J. Syst. Evol. Microbiol.">
        <title>Descriptions of Anaerotaenia torta gen. nov., sp. nov. and Anaerocolumna cellulosilytica gen. nov., sp. nov. isolated from a methanogenic reactor of cattle waste.</title>
        <authorList>
            <person name="Uek A."/>
            <person name="Ohtaki Y."/>
            <person name="Kaku N."/>
            <person name="Ueki K."/>
        </authorList>
    </citation>
    <scope>NUCLEOTIDE SEQUENCE [LARGE SCALE GENOMIC DNA]</scope>
    <source>
        <strain evidence="1 2">SN021</strain>
    </source>
</reference>